<dbReference type="EMBL" id="VNKQ01000011">
    <property type="protein sequence ID" value="KAG0648027.1"/>
    <property type="molecule type" value="Genomic_DNA"/>
</dbReference>
<comment type="caution">
    <text evidence="2">The sequence shown here is derived from an EMBL/GenBank/DDBJ whole genome shotgun (WGS) entry which is preliminary data.</text>
</comment>
<dbReference type="PANTHER" id="PTHR33365:SF14">
    <property type="entry name" value="TAT PATHWAY SIGNAL SEQUENCE"/>
    <property type="match status" value="1"/>
</dbReference>
<dbReference type="Proteomes" id="UP000785200">
    <property type="component" value="Unassembled WGS sequence"/>
</dbReference>
<dbReference type="Pfam" id="PF11807">
    <property type="entry name" value="UstYa"/>
    <property type="match status" value="1"/>
</dbReference>
<dbReference type="OrthoDB" id="3687641at2759"/>
<reference evidence="2" key="1">
    <citation type="submission" date="2019-07" db="EMBL/GenBank/DDBJ databases">
        <title>Hyphodiscus hymeniophilus genome sequencing and assembly.</title>
        <authorList>
            <person name="Kramer G."/>
            <person name="Nodwell J."/>
        </authorList>
    </citation>
    <scope>NUCLEOTIDE SEQUENCE</scope>
    <source>
        <strain evidence="2">ATCC 34498</strain>
    </source>
</reference>
<organism evidence="2 3">
    <name type="scientific">Hyphodiscus hymeniophilus</name>
    <dbReference type="NCBI Taxonomy" id="353542"/>
    <lineage>
        <taxon>Eukaryota</taxon>
        <taxon>Fungi</taxon>
        <taxon>Dikarya</taxon>
        <taxon>Ascomycota</taxon>
        <taxon>Pezizomycotina</taxon>
        <taxon>Leotiomycetes</taxon>
        <taxon>Helotiales</taxon>
        <taxon>Hyphodiscaceae</taxon>
        <taxon>Hyphodiscus</taxon>
    </lineage>
</organism>
<dbReference type="PANTHER" id="PTHR33365">
    <property type="entry name" value="YALI0B05434P"/>
    <property type="match status" value="1"/>
</dbReference>
<proteinExistence type="inferred from homology"/>
<evidence type="ECO:0000313" key="3">
    <source>
        <dbReference type="Proteomes" id="UP000785200"/>
    </source>
</evidence>
<gene>
    <name evidence="2" type="ORF">D0Z07_5779</name>
</gene>
<sequence>MWDSFEDMHTFPITRKQVLALGKDPQTAARYDNEYWGLGDDAYIAALDSQHKMHCLNEIRKMAFADFGEETPPKKFHSKLAWIHLRHCMDILAQDMLCHADADLITYNWKDTQPSPYPDFSINRKCRSFNDLFAFRDERRVAMSKYEAMRKPKGTKPVPMEPGYYALICSPVLAS</sequence>
<dbReference type="GO" id="GO:0043386">
    <property type="term" value="P:mycotoxin biosynthetic process"/>
    <property type="evidence" value="ECO:0007669"/>
    <property type="project" value="InterPro"/>
</dbReference>
<keyword evidence="3" id="KW-1185">Reference proteome</keyword>
<protein>
    <submittedName>
        <fullName evidence="2">Phenylalanine aminomutase (L-beta-phenylalanine forming)</fullName>
    </submittedName>
</protein>
<dbReference type="InterPro" id="IPR021765">
    <property type="entry name" value="UstYa-like"/>
</dbReference>
<evidence type="ECO:0000313" key="2">
    <source>
        <dbReference type="EMBL" id="KAG0648027.1"/>
    </source>
</evidence>
<dbReference type="AlphaFoldDB" id="A0A9P7AW16"/>
<name>A0A9P7AW16_9HELO</name>
<accession>A0A9P7AW16</accession>
<evidence type="ECO:0000256" key="1">
    <source>
        <dbReference type="ARBA" id="ARBA00035112"/>
    </source>
</evidence>
<comment type="similarity">
    <text evidence="1">Belongs to the ustYa family.</text>
</comment>